<feature type="region of interest" description="Disordered" evidence="2">
    <location>
        <begin position="51"/>
        <end position="79"/>
    </location>
</feature>
<accession>A0A395I6G2</accession>
<protein>
    <submittedName>
        <fullName evidence="3">Uncharacterized protein</fullName>
    </submittedName>
</protein>
<name>A0A395I6G2_ASPHC</name>
<evidence type="ECO:0000256" key="2">
    <source>
        <dbReference type="SAM" id="MobiDB-lite"/>
    </source>
</evidence>
<sequence length="104" mass="12387">MAYLAKRRDRSATPPEETHYDAEAEVRNRGTGFYAFSKDEETRKRQMEELRAAREETQREREEKLRRRARKEDARTERMKKVEELRSKRRAELFLAGLGDVGVV</sequence>
<evidence type="ECO:0000313" key="3">
    <source>
        <dbReference type="EMBL" id="RAL15406.1"/>
    </source>
</evidence>
<dbReference type="VEuPathDB" id="FungiDB:BO97DRAFT_403397"/>
<organism evidence="3 4">
    <name type="scientific">Aspergillus homomorphus (strain CBS 101889)</name>
    <dbReference type="NCBI Taxonomy" id="1450537"/>
    <lineage>
        <taxon>Eukaryota</taxon>
        <taxon>Fungi</taxon>
        <taxon>Dikarya</taxon>
        <taxon>Ascomycota</taxon>
        <taxon>Pezizomycotina</taxon>
        <taxon>Eurotiomycetes</taxon>
        <taxon>Eurotiomycetidae</taxon>
        <taxon>Eurotiales</taxon>
        <taxon>Aspergillaceae</taxon>
        <taxon>Aspergillus</taxon>
        <taxon>Aspergillus subgen. Circumdati</taxon>
    </lineage>
</organism>
<dbReference type="EMBL" id="KZ824271">
    <property type="protein sequence ID" value="RAL15406.1"/>
    <property type="molecule type" value="Genomic_DNA"/>
</dbReference>
<keyword evidence="1" id="KW-0175">Coiled coil</keyword>
<dbReference type="OrthoDB" id="333551at2759"/>
<dbReference type="AlphaFoldDB" id="A0A395I6G2"/>
<dbReference type="Proteomes" id="UP000248961">
    <property type="component" value="Unassembled WGS sequence"/>
</dbReference>
<dbReference type="GO" id="GO:0005634">
    <property type="term" value="C:nucleus"/>
    <property type="evidence" value="ECO:0007669"/>
    <property type="project" value="TreeGrafter"/>
</dbReference>
<proteinExistence type="predicted"/>
<evidence type="ECO:0000256" key="1">
    <source>
        <dbReference type="ARBA" id="ARBA00023054"/>
    </source>
</evidence>
<dbReference type="PANTHER" id="PTHR15885">
    <property type="entry name" value="COILED-COIL DOMAIN-CONTAINING PROTEIN 174"/>
    <property type="match status" value="1"/>
</dbReference>
<feature type="region of interest" description="Disordered" evidence="2">
    <location>
        <begin position="1"/>
        <end position="22"/>
    </location>
</feature>
<dbReference type="GeneID" id="37199012"/>
<gene>
    <name evidence="3" type="ORF">BO97DRAFT_403397</name>
</gene>
<evidence type="ECO:0000313" key="4">
    <source>
        <dbReference type="Proteomes" id="UP000248961"/>
    </source>
</evidence>
<dbReference type="InterPro" id="IPR025066">
    <property type="entry name" value="CCDC174-like"/>
</dbReference>
<dbReference type="RefSeq" id="XP_025554560.1">
    <property type="nucleotide sequence ID" value="XM_025694723.1"/>
</dbReference>
<reference evidence="3 4" key="1">
    <citation type="submission" date="2018-02" db="EMBL/GenBank/DDBJ databases">
        <title>The genomes of Aspergillus section Nigri reveals drivers in fungal speciation.</title>
        <authorList>
            <consortium name="DOE Joint Genome Institute"/>
            <person name="Vesth T.C."/>
            <person name="Nybo J."/>
            <person name="Theobald S."/>
            <person name="Brandl J."/>
            <person name="Frisvad J.C."/>
            <person name="Nielsen K.F."/>
            <person name="Lyhne E.K."/>
            <person name="Kogle M.E."/>
            <person name="Kuo A."/>
            <person name="Riley R."/>
            <person name="Clum A."/>
            <person name="Nolan M."/>
            <person name="Lipzen A."/>
            <person name="Salamov A."/>
            <person name="Henrissat B."/>
            <person name="Wiebenga A."/>
            <person name="De vries R.P."/>
            <person name="Grigoriev I.V."/>
            <person name="Mortensen U.H."/>
            <person name="Andersen M.R."/>
            <person name="Baker S.E."/>
        </authorList>
    </citation>
    <scope>NUCLEOTIDE SEQUENCE [LARGE SCALE GENOMIC DNA]</scope>
    <source>
        <strain evidence="3 4">CBS 101889</strain>
    </source>
</reference>
<dbReference type="STRING" id="1450537.A0A395I6G2"/>
<dbReference type="Pfam" id="PF13300">
    <property type="entry name" value="DUF4078"/>
    <property type="match status" value="1"/>
</dbReference>
<keyword evidence="4" id="KW-1185">Reference proteome</keyword>
<dbReference type="PANTHER" id="PTHR15885:SF1">
    <property type="entry name" value="COILED-COIL DOMAIN-CONTAINING PROTEIN 174"/>
    <property type="match status" value="1"/>
</dbReference>